<dbReference type="Proteomes" id="UP000002218">
    <property type="component" value="Chromosome"/>
</dbReference>
<dbReference type="KEGG" id="nml:Namu_4601"/>
<dbReference type="PROSITE" id="PS50931">
    <property type="entry name" value="HTH_LYSR"/>
    <property type="match status" value="1"/>
</dbReference>
<dbReference type="InterPro" id="IPR036390">
    <property type="entry name" value="WH_DNA-bd_sf"/>
</dbReference>
<dbReference type="RefSeq" id="WP_015749695.1">
    <property type="nucleotide sequence ID" value="NC_013235.1"/>
</dbReference>
<evidence type="ECO:0000256" key="1">
    <source>
        <dbReference type="ARBA" id="ARBA00009437"/>
    </source>
</evidence>
<dbReference type="Pfam" id="PF00126">
    <property type="entry name" value="HTH_1"/>
    <property type="match status" value="1"/>
</dbReference>
<comment type="similarity">
    <text evidence="1">Belongs to the LysR transcriptional regulatory family.</text>
</comment>
<evidence type="ECO:0000256" key="4">
    <source>
        <dbReference type="ARBA" id="ARBA00023163"/>
    </source>
</evidence>
<dbReference type="eggNOG" id="COG0583">
    <property type="taxonomic scope" value="Bacteria"/>
</dbReference>
<evidence type="ECO:0000256" key="2">
    <source>
        <dbReference type="ARBA" id="ARBA00023015"/>
    </source>
</evidence>
<keyword evidence="3" id="KW-0238">DNA-binding</keyword>
<dbReference type="Gene3D" id="1.10.10.10">
    <property type="entry name" value="Winged helix-like DNA-binding domain superfamily/Winged helix DNA-binding domain"/>
    <property type="match status" value="1"/>
</dbReference>
<evidence type="ECO:0000313" key="7">
    <source>
        <dbReference type="Proteomes" id="UP000002218"/>
    </source>
</evidence>
<dbReference type="OrthoDB" id="9808620at2"/>
<dbReference type="HOGENOM" id="CLU_039613_6_1_11"/>
<dbReference type="SUPFAM" id="SSF53850">
    <property type="entry name" value="Periplasmic binding protein-like II"/>
    <property type="match status" value="1"/>
</dbReference>
<dbReference type="Gene3D" id="3.40.190.10">
    <property type="entry name" value="Periplasmic binding protein-like II"/>
    <property type="match status" value="2"/>
</dbReference>
<dbReference type="GO" id="GO:0003700">
    <property type="term" value="F:DNA-binding transcription factor activity"/>
    <property type="evidence" value="ECO:0007669"/>
    <property type="project" value="InterPro"/>
</dbReference>
<reference evidence="6 7" key="2">
    <citation type="journal article" date="2010" name="Stand. Genomic Sci.">
        <title>Complete genome sequence of Nakamurella multipartita type strain (Y-104).</title>
        <authorList>
            <person name="Tice H."/>
            <person name="Mayilraj S."/>
            <person name="Sims D."/>
            <person name="Lapidus A."/>
            <person name="Nolan M."/>
            <person name="Lucas S."/>
            <person name="Glavina Del Rio T."/>
            <person name="Copeland A."/>
            <person name="Cheng J.F."/>
            <person name="Meincke L."/>
            <person name="Bruce D."/>
            <person name="Goodwin L."/>
            <person name="Pitluck S."/>
            <person name="Ivanova N."/>
            <person name="Mavromatis K."/>
            <person name="Ovchinnikova G."/>
            <person name="Pati A."/>
            <person name="Chen A."/>
            <person name="Palaniappan K."/>
            <person name="Land M."/>
            <person name="Hauser L."/>
            <person name="Chang Y.J."/>
            <person name="Jeffries C.D."/>
            <person name="Detter J.C."/>
            <person name="Brettin T."/>
            <person name="Rohde M."/>
            <person name="Goker M."/>
            <person name="Bristow J."/>
            <person name="Eisen J.A."/>
            <person name="Markowitz V."/>
            <person name="Hugenholtz P."/>
            <person name="Kyrpides N.C."/>
            <person name="Klenk H.P."/>
            <person name="Chen F."/>
        </authorList>
    </citation>
    <scope>NUCLEOTIDE SEQUENCE [LARGE SCALE GENOMIC DNA]</scope>
    <source>
        <strain evidence="7">ATCC 700099 / DSM 44233 / CIP 104796 / JCM 9543 / NBRC 105858 / Y-104</strain>
    </source>
</reference>
<dbReference type="PANTHER" id="PTHR30126:SF39">
    <property type="entry name" value="HTH-TYPE TRANSCRIPTIONAL REGULATOR CYSL"/>
    <property type="match status" value="1"/>
</dbReference>
<evidence type="ECO:0000256" key="3">
    <source>
        <dbReference type="ARBA" id="ARBA00023125"/>
    </source>
</evidence>
<name>C8X6Y2_NAKMY</name>
<dbReference type="EMBL" id="CP001737">
    <property type="protein sequence ID" value="ACV80880.1"/>
    <property type="molecule type" value="Genomic_DNA"/>
</dbReference>
<dbReference type="GO" id="GO:0000976">
    <property type="term" value="F:transcription cis-regulatory region binding"/>
    <property type="evidence" value="ECO:0007669"/>
    <property type="project" value="TreeGrafter"/>
</dbReference>
<sequence length="301" mass="31724">MADWPDLAAVEALVALADHGSLAAAARATGMAQPNVSRSIARLERRFGLPLIHRSTTGATLTAQGLVVVEWSRELLAAARRLADGVEALGEGPSTLTLAASHTVAENLVPGWVADLRRRRADLRIRTEVCNSTEVIGQLMRGQCDVGFIEGPDAPGGLNHRVVGEDELLLVAPPGHPLTRRRRPLPLTALADWPLVTREAGSGTRVALDHALRSRGLPPIEPVQEAGSNATVRVAVASGAGLAVLSRLAVAAMIDAGTLVAVPMDLRLHRSLRAVWAGPAQPSGPVGELIMIASGRDRRTR</sequence>
<accession>C8X6Y2</accession>
<keyword evidence="7" id="KW-1185">Reference proteome</keyword>
<keyword evidence="2" id="KW-0805">Transcription regulation</keyword>
<dbReference type="STRING" id="479431.Namu_4601"/>
<evidence type="ECO:0000259" key="5">
    <source>
        <dbReference type="PROSITE" id="PS50931"/>
    </source>
</evidence>
<dbReference type="InParanoid" id="C8X6Y2"/>
<proteinExistence type="inferred from homology"/>
<evidence type="ECO:0000313" key="6">
    <source>
        <dbReference type="EMBL" id="ACV80880.1"/>
    </source>
</evidence>
<dbReference type="Pfam" id="PF03466">
    <property type="entry name" value="LysR_substrate"/>
    <property type="match status" value="1"/>
</dbReference>
<dbReference type="PANTHER" id="PTHR30126">
    <property type="entry name" value="HTH-TYPE TRANSCRIPTIONAL REGULATOR"/>
    <property type="match status" value="1"/>
</dbReference>
<reference evidence="7" key="1">
    <citation type="submission" date="2009-09" db="EMBL/GenBank/DDBJ databases">
        <title>The complete genome of Nakamurella multipartita DSM 44233.</title>
        <authorList>
            <consortium name="US DOE Joint Genome Institute (JGI-PGF)"/>
            <person name="Lucas S."/>
            <person name="Copeland A."/>
            <person name="Lapidus A."/>
            <person name="Glavina del Rio T."/>
            <person name="Dalin E."/>
            <person name="Tice H."/>
            <person name="Bruce D."/>
            <person name="Goodwin L."/>
            <person name="Pitluck S."/>
            <person name="Kyrpides N."/>
            <person name="Mavromatis K."/>
            <person name="Ivanova N."/>
            <person name="Ovchinnikova G."/>
            <person name="Sims D."/>
            <person name="Meincke L."/>
            <person name="Brettin T."/>
            <person name="Detter J.C."/>
            <person name="Han C."/>
            <person name="Larimer F."/>
            <person name="Land M."/>
            <person name="Hauser L."/>
            <person name="Markowitz V."/>
            <person name="Cheng J.-F."/>
            <person name="Hugenholtz P."/>
            <person name="Woyke T."/>
            <person name="Wu D."/>
            <person name="Klenk H.-P."/>
            <person name="Eisen J.A."/>
        </authorList>
    </citation>
    <scope>NUCLEOTIDE SEQUENCE [LARGE SCALE GENOMIC DNA]</scope>
    <source>
        <strain evidence="7">ATCC 700099 / DSM 44233 / CIP 104796 / JCM 9543 / NBRC 105858 / Y-104</strain>
    </source>
</reference>
<dbReference type="SUPFAM" id="SSF46785">
    <property type="entry name" value="Winged helix' DNA-binding domain"/>
    <property type="match status" value="1"/>
</dbReference>
<dbReference type="FunCoup" id="C8X6Y2">
    <property type="interactions" value="23"/>
</dbReference>
<gene>
    <name evidence="6" type="ordered locus">Namu_4601</name>
</gene>
<organism evidence="6 7">
    <name type="scientific">Nakamurella multipartita (strain ATCC 700099 / DSM 44233 / CIP 104796 / JCM 9543 / NBRC 105858 / Y-104)</name>
    <name type="common">Microsphaera multipartita</name>
    <dbReference type="NCBI Taxonomy" id="479431"/>
    <lineage>
        <taxon>Bacteria</taxon>
        <taxon>Bacillati</taxon>
        <taxon>Actinomycetota</taxon>
        <taxon>Actinomycetes</taxon>
        <taxon>Nakamurellales</taxon>
        <taxon>Nakamurellaceae</taxon>
        <taxon>Nakamurella</taxon>
    </lineage>
</organism>
<dbReference type="InterPro" id="IPR005119">
    <property type="entry name" value="LysR_subst-bd"/>
</dbReference>
<keyword evidence="4" id="KW-0804">Transcription</keyword>
<protein>
    <submittedName>
        <fullName evidence="6">Transcriptional regulator, LysR family</fullName>
    </submittedName>
</protein>
<dbReference type="InterPro" id="IPR000847">
    <property type="entry name" value="LysR_HTH_N"/>
</dbReference>
<dbReference type="InterPro" id="IPR036388">
    <property type="entry name" value="WH-like_DNA-bd_sf"/>
</dbReference>
<dbReference type="AlphaFoldDB" id="C8X6Y2"/>
<dbReference type="PRINTS" id="PR00039">
    <property type="entry name" value="HTHLYSR"/>
</dbReference>
<feature type="domain" description="HTH lysR-type" evidence="5">
    <location>
        <begin position="5"/>
        <end position="62"/>
    </location>
</feature>